<accession>A0A382WVB9</accession>
<protein>
    <submittedName>
        <fullName evidence="2">Uncharacterized protein</fullName>
    </submittedName>
</protein>
<evidence type="ECO:0000313" key="2">
    <source>
        <dbReference type="EMBL" id="SVD61981.1"/>
    </source>
</evidence>
<feature type="region of interest" description="Disordered" evidence="1">
    <location>
        <begin position="34"/>
        <end position="53"/>
    </location>
</feature>
<proteinExistence type="predicted"/>
<feature type="non-terminal residue" evidence="2">
    <location>
        <position position="1"/>
    </location>
</feature>
<organism evidence="2">
    <name type="scientific">marine metagenome</name>
    <dbReference type="NCBI Taxonomy" id="408172"/>
    <lineage>
        <taxon>unclassified sequences</taxon>
        <taxon>metagenomes</taxon>
        <taxon>ecological metagenomes</taxon>
    </lineage>
</organism>
<dbReference type="EMBL" id="UINC01162298">
    <property type="protein sequence ID" value="SVD61981.1"/>
    <property type="molecule type" value="Genomic_DNA"/>
</dbReference>
<feature type="non-terminal residue" evidence="2">
    <location>
        <position position="90"/>
    </location>
</feature>
<feature type="region of interest" description="Disordered" evidence="1">
    <location>
        <begin position="1"/>
        <end position="21"/>
    </location>
</feature>
<name>A0A382WVB9_9ZZZZ</name>
<gene>
    <name evidence="2" type="ORF">METZ01_LOCUS414835</name>
</gene>
<dbReference type="AlphaFoldDB" id="A0A382WVB9"/>
<sequence length="90" mass="9703">FLCHFPSPSAASLPAKKPGSYPAPCPVEPGLSSPLSFHRRTRRRPPSIPAFSNSTVAYPFREGQENASGESPEACTGTKSVFLTRVIRES</sequence>
<reference evidence="2" key="1">
    <citation type="submission" date="2018-05" db="EMBL/GenBank/DDBJ databases">
        <authorList>
            <person name="Lanie J.A."/>
            <person name="Ng W.-L."/>
            <person name="Kazmierczak K.M."/>
            <person name="Andrzejewski T.M."/>
            <person name="Davidsen T.M."/>
            <person name="Wayne K.J."/>
            <person name="Tettelin H."/>
            <person name="Glass J.I."/>
            <person name="Rusch D."/>
            <person name="Podicherti R."/>
            <person name="Tsui H.-C.T."/>
            <person name="Winkler M.E."/>
        </authorList>
    </citation>
    <scope>NUCLEOTIDE SEQUENCE</scope>
</reference>
<evidence type="ECO:0000256" key="1">
    <source>
        <dbReference type="SAM" id="MobiDB-lite"/>
    </source>
</evidence>